<keyword evidence="1" id="KW-0812">Transmembrane</keyword>
<dbReference type="Proteomes" id="UP001595721">
    <property type="component" value="Unassembled WGS sequence"/>
</dbReference>
<protein>
    <submittedName>
        <fullName evidence="2">DUF2484 family protein</fullName>
    </submittedName>
</protein>
<name>A0ABV7QXF2_9RHOB</name>
<keyword evidence="1" id="KW-1133">Transmembrane helix</keyword>
<dbReference type="Pfam" id="PF10658">
    <property type="entry name" value="DUF2484"/>
    <property type="match status" value="1"/>
</dbReference>
<sequence length="92" mass="10254">MNPIVMHPLVAMLLAMLWVALACMLPLFRHRTRPLILAGLVVFGVPVLGWLTYLAGPACGVLFLALGLSLLAWPPVEHWRRRRHLAAERGSH</sequence>
<feature type="transmembrane region" description="Helical" evidence="1">
    <location>
        <begin position="6"/>
        <end position="28"/>
    </location>
</feature>
<organism evidence="2 3">
    <name type="scientific">Paracoccus mangrovi</name>
    <dbReference type="NCBI Taxonomy" id="1715645"/>
    <lineage>
        <taxon>Bacteria</taxon>
        <taxon>Pseudomonadati</taxon>
        <taxon>Pseudomonadota</taxon>
        <taxon>Alphaproteobacteria</taxon>
        <taxon>Rhodobacterales</taxon>
        <taxon>Paracoccaceae</taxon>
        <taxon>Paracoccus</taxon>
    </lineage>
</organism>
<dbReference type="EMBL" id="JBHRXJ010000001">
    <property type="protein sequence ID" value="MFC3526640.1"/>
    <property type="molecule type" value="Genomic_DNA"/>
</dbReference>
<evidence type="ECO:0000313" key="3">
    <source>
        <dbReference type="Proteomes" id="UP001595721"/>
    </source>
</evidence>
<feature type="transmembrane region" description="Helical" evidence="1">
    <location>
        <begin position="60"/>
        <end position="76"/>
    </location>
</feature>
<reference evidence="3" key="1">
    <citation type="journal article" date="2019" name="Int. J. Syst. Evol. Microbiol.">
        <title>The Global Catalogue of Microorganisms (GCM) 10K type strain sequencing project: providing services to taxonomists for standard genome sequencing and annotation.</title>
        <authorList>
            <consortium name="The Broad Institute Genomics Platform"/>
            <consortium name="The Broad Institute Genome Sequencing Center for Infectious Disease"/>
            <person name="Wu L."/>
            <person name="Ma J."/>
        </authorList>
    </citation>
    <scope>NUCLEOTIDE SEQUENCE [LARGE SCALE GENOMIC DNA]</scope>
    <source>
        <strain evidence="3">KCTC 42899</strain>
    </source>
</reference>
<keyword evidence="3" id="KW-1185">Reference proteome</keyword>
<comment type="caution">
    <text evidence="2">The sequence shown here is derived from an EMBL/GenBank/DDBJ whole genome shotgun (WGS) entry which is preliminary data.</text>
</comment>
<feature type="transmembrane region" description="Helical" evidence="1">
    <location>
        <begin position="35"/>
        <end position="54"/>
    </location>
</feature>
<proteinExistence type="predicted"/>
<gene>
    <name evidence="2" type="ORF">ACFOMH_00540</name>
</gene>
<accession>A0ABV7QXF2</accession>
<evidence type="ECO:0000313" key="2">
    <source>
        <dbReference type="EMBL" id="MFC3526640.1"/>
    </source>
</evidence>
<dbReference type="RefSeq" id="WP_374425853.1">
    <property type="nucleotide sequence ID" value="NZ_JBHRXJ010000001.1"/>
</dbReference>
<dbReference type="InterPro" id="IPR018919">
    <property type="entry name" value="DUF2484"/>
</dbReference>
<evidence type="ECO:0000256" key="1">
    <source>
        <dbReference type="SAM" id="Phobius"/>
    </source>
</evidence>
<keyword evidence="1" id="KW-0472">Membrane</keyword>